<name>A0A1D3D0P3_9EIME</name>
<dbReference type="PROSITE" id="PS50192">
    <property type="entry name" value="T_SNARE"/>
    <property type="match status" value="1"/>
</dbReference>
<dbReference type="Proteomes" id="UP000095192">
    <property type="component" value="Unassembled WGS sequence"/>
</dbReference>
<dbReference type="Gene3D" id="1.20.5.110">
    <property type="match status" value="1"/>
</dbReference>
<organism evidence="1 2">
    <name type="scientific">Cyclospora cayetanensis</name>
    <dbReference type="NCBI Taxonomy" id="88456"/>
    <lineage>
        <taxon>Eukaryota</taxon>
        <taxon>Sar</taxon>
        <taxon>Alveolata</taxon>
        <taxon>Apicomplexa</taxon>
        <taxon>Conoidasida</taxon>
        <taxon>Coccidia</taxon>
        <taxon>Eucoccidiorida</taxon>
        <taxon>Eimeriorina</taxon>
        <taxon>Eimeriidae</taxon>
        <taxon>Cyclospora</taxon>
    </lineage>
</organism>
<proteinExistence type="predicted"/>
<dbReference type="GeneID" id="34618819"/>
<dbReference type="AlphaFoldDB" id="A0A1D3D0P3"/>
<sequence>MSFAQLHAAASVAAADAAYLEDVRTVQQLLKQLRRHASAVVALRRFYATHGPSVQQTHASLDELQLLQHQHQQQLQRELETARSSADSVHSALRQLQWHVSAADSLVEKRERQLTYTQLAAAAGQLVGQLRDAAQGEEWFLQQHQERLLLLQNEEEESREGYQTVPTPYQGALGASGIPFGVSKPSHAQGSLSKPIEPVPASVGAGSTSQAEAATPDERGWNAAVENGSNSRATRETGASRAYTQVAPPMSEPTYSEPAFGGCPAPLQLQHQLMRANASVPIFIPESRVDASLLQEKRESLAKIHREIRSIQSLYEQMAFFTAEQGDRLDDVDQSLTGARAESARAARELSAAYQEKRRRRCRRCLFGGTLFLLVLLFVFALWWNAMS</sequence>
<keyword evidence="2" id="KW-1185">Reference proteome</keyword>
<dbReference type="VEuPathDB" id="ToxoDB:cyc_01891"/>
<dbReference type="InterPro" id="IPR000727">
    <property type="entry name" value="T_SNARE_dom"/>
</dbReference>
<dbReference type="VEuPathDB" id="ToxoDB:LOC34618819"/>
<evidence type="ECO:0000313" key="2">
    <source>
        <dbReference type="Proteomes" id="UP000095192"/>
    </source>
</evidence>
<comment type="caution">
    <text evidence="1">The sequence shown here is derived from an EMBL/GenBank/DDBJ whole genome shotgun (WGS) entry which is preliminary data.</text>
</comment>
<gene>
    <name evidence="1" type="ORF">cyc_01891</name>
</gene>
<evidence type="ECO:0000313" key="1">
    <source>
        <dbReference type="EMBL" id="OEH77024.1"/>
    </source>
</evidence>
<dbReference type="EMBL" id="JROU02001239">
    <property type="protein sequence ID" value="OEH77024.1"/>
    <property type="molecule type" value="Genomic_DNA"/>
</dbReference>
<accession>A0A1D3D0P3</accession>
<dbReference type="OrthoDB" id="348625at2759"/>
<protein>
    <submittedName>
        <fullName evidence="1">Uncharacterized protein</fullName>
    </submittedName>
</protein>
<dbReference type="SUPFAM" id="SSF58038">
    <property type="entry name" value="SNARE fusion complex"/>
    <property type="match status" value="1"/>
</dbReference>
<reference evidence="1 2" key="1">
    <citation type="journal article" date="2016" name="BMC Genomics">
        <title>Comparative genomics reveals Cyclospora cayetanensis possesses coccidia-like metabolism and invasion components but unique surface antigens.</title>
        <authorList>
            <person name="Liu S."/>
            <person name="Wang L."/>
            <person name="Zheng H."/>
            <person name="Xu Z."/>
            <person name="Roellig D.M."/>
            <person name="Li N."/>
            <person name="Frace M.A."/>
            <person name="Tang K."/>
            <person name="Arrowood M.J."/>
            <person name="Moss D.M."/>
            <person name="Zhang L."/>
            <person name="Feng Y."/>
            <person name="Xiao L."/>
        </authorList>
    </citation>
    <scope>NUCLEOTIDE SEQUENCE [LARGE SCALE GENOMIC DNA]</scope>
    <source>
        <strain evidence="1 2">CHN_HEN01</strain>
    </source>
</reference>